<dbReference type="Proteomes" id="UP000094067">
    <property type="component" value="Unassembled WGS sequence"/>
</dbReference>
<organism evidence="1 2">
    <name type="scientific">Eisenbergiella tayi</name>
    <dbReference type="NCBI Taxonomy" id="1432052"/>
    <lineage>
        <taxon>Bacteria</taxon>
        <taxon>Bacillati</taxon>
        <taxon>Bacillota</taxon>
        <taxon>Clostridia</taxon>
        <taxon>Lachnospirales</taxon>
        <taxon>Lachnospiraceae</taxon>
        <taxon>Eisenbergiella</taxon>
    </lineage>
</organism>
<reference evidence="1 2" key="1">
    <citation type="submission" date="2016-07" db="EMBL/GenBank/DDBJ databases">
        <title>Characterization of isolates of Eisenbergiella tayi derived from blood cultures, using whole genome sequencing.</title>
        <authorList>
            <person name="Burdz T."/>
            <person name="Wiebe D."/>
            <person name="Huynh C."/>
            <person name="Bernard K."/>
        </authorList>
    </citation>
    <scope>NUCLEOTIDE SEQUENCE [LARGE SCALE GENOMIC DNA]</scope>
    <source>
        <strain evidence="1 2">NML 110608</strain>
    </source>
</reference>
<dbReference type="RefSeq" id="WP_069153747.1">
    <property type="nucleotide sequence ID" value="NZ_MCGH01000003.1"/>
</dbReference>
<dbReference type="SUPFAM" id="SSF69279">
    <property type="entry name" value="Phage tail proteins"/>
    <property type="match status" value="1"/>
</dbReference>
<name>A0A1E3A3A7_9FIRM</name>
<evidence type="ECO:0000313" key="2">
    <source>
        <dbReference type="Proteomes" id="UP000094067"/>
    </source>
</evidence>
<dbReference type="InterPro" id="IPR018989">
    <property type="entry name" value="DUF2001"/>
</dbReference>
<protein>
    <submittedName>
        <fullName evidence="1">Phage-like element PBSX protein XkdM</fullName>
    </submittedName>
</protein>
<dbReference type="PATRIC" id="fig|1432052.4.peg.4437"/>
<comment type="caution">
    <text evidence="1">The sequence shown here is derived from an EMBL/GenBank/DDBJ whole genome shotgun (WGS) entry which is preliminary data.</text>
</comment>
<accession>A0A1E3A3A7</accession>
<gene>
    <name evidence="1" type="primary">xkdM</name>
    <name evidence="1" type="ORF">BEI61_04012</name>
</gene>
<evidence type="ECO:0000313" key="1">
    <source>
        <dbReference type="EMBL" id="ODM03218.1"/>
    </source>
</evidence>
<proteinExistence type="predicted"/>
<dbReference type="AlphaFoldDB" id="A0A1E3A3A7"/>
<dbReference type="Pfam" id="PF09393">
    <property type="entry name" value="DUF2001"/>
    <property type="match status" value="1"/>
</dbReference>
<dbReference type="EMBL" id="MCGH01000003">
    <property type="protein sequence ID" value="ODM03218.1"/>
    <property type="molecule type" value="Genomic_DNA"/>
</dbReference>
<dbReference type="InterPro" id="IPR038628">
    <property type="entry name" value="XkdM-like_sf"/>
</dbReference>
<sequence>MAYTRITDLVTSTEGSAFITVNGKNRYFFELSKIDASIEFKVVAKRLLGHRMTQHKVVGAEGKGSLTLYNVSGDTLQIFMEYKKSGIYLPITIQTTNEDPQSTIGRQTVVMRNCILAKIPVASLDDSSEDLSTVDTDFTFDDVDNLEQFQIPENFR</sequence>
<dbReference type="Gene3D" id="2.30.110.40">
    <property type="entry name" value="Phage tail tube protein"/>
    <property type="match status" value="1"/>
</dbReference>